<dbReference type="GO" id="GO:0006883">
    <property type="term" value="P:intracellular sodium ion homeostasis"/>
    <property type="evidence" value="ECO:0007669"/>
    <property type="project" value="TreeGrafter"/>
</dbReference>
<dbReference type="AlphaFoldDB" id="A0AAD4N1Z3"/>
<evidence type="ECO:0000256" key="7">
    <source>
        <dbReference type="ARBA" id="ARBA00023136"/>
    </source>
</evidence>
<evidence type="ECO:0000256" key="5">
    <source>
        <dbReference type="ARBA" id="ARBA00022967"/>
    </source>
</evidence>
<evidence type="ECO:0000256" key="4">
    <source>
        <dbReference type="ARBA" id="ARBA00022840"/>
    </source>
</evidence>
<evidence type="ECO:0000313" key="11">
    <source>
        <dbReference type="EMBL" id="KAI1710870.1"/>
    </source>
</evidence>
<feature type="transmembrane region" description="Helical" evidence="9">
    <location>
        <begin position="172"/>
        <end position="193"/>
    </location>
</feature>
<evidence type="ECO:0000256" key="2">
    <source>
        <dbReference type="ARBA" id="ARBA00022692"/>
    </source>
</evidence>
<reference evidence="11" key="1">
    <citation type="submission" date="2022-01" db="EMBL/GenBank/DDBJ databases">
        <title>Genome Sequence Resource for Two Populations of Ditylenchus destructor, the Migratory Endoparasitic Phytonematode.</title>
        <authorList>
            <person name="Zhang H."/>
            <person name="Lin R."/>
            <person name="Xie B."/>
        </authorList>
    </citation>
    <scope>NUCLEOTIDE SEQUENCE</scope>
    <source>
        <strain evidence="11">BazhouSP</strain>
    </source>
</reference>
<dbReference type="PRINTS" id="PR00121">
    <property type="entry name" value="NAKATPASE"/>
</dbReference>
<dbReference type="PROSITE" id="PS00154">
    <property type="entry name" value="ATPASE_E1_E2"/>
    <property type="match status" value="1"/>
</dbReference>
<dbReference type="SUPFAM" id="SSF81660">
    <property type="entry name" value="Metal cation-transporting ATPase, ATP-binding domain N"/>
    <property type="match status" value="1"/>
</dbReference>
<dbReference type="InterPro" id="IPR006068">
    <property type="entry name" value="ATPase_P-typ_cation-transptr_C"/>
</dbReference>
<dbReference type="SMART" id="SM00831">
    <property type="entry name" value="Cation_ATPase_N"/>
    <property type="match status" value="1"/>
</dbReference>
<dbReference type="Gene3D" id="3.40.1110.10">
    <property type="entry name" value="Calcium-transporting ATPase, cytoplasmic domain N"/>
    <property type="match status" value="1"/>
</dbReference>
<accession>A0AAD4N1Z3</accession>
<dbReference type="GO" id="GO:0016887">
    <property type="term" value="F:ATP hydrolysis activity"/>
    <property type="evidence" value="ECO:0007669"/>
    <property type="project" value="InterPro"/>
</dbReference>
<feature type="region of interest" description="Disordered" evidence="8">
    <location>
        <begin position="531"/>
        <end position="565"/>
    </location>
</feature>
<evidence type="ECO:0000256" key="3">
    <source>
        <dbReference type="ARBA" id="ARBA00022741"/>
    </source>
</evidence>
<dbReference type="SFLD" id="SFLDF00027">
    <property type="entry name" value="p-type_atpase"/>
    <property type="match status" value="1"/>
</dbReference>
<dbReference type="InterPro" id="IPR023298">
    <property type="entry name" value="ATPase_P-typ_TM_dom_sf"/>
</dbReference>
<feature type="transmembrane region" description="Helical" evidence="9">
    <location>
        <begin position="1055"/>
        <end position="1078"/>
    </location>
</feature>
<dbReference type="SFLD" id="SFLDS00003">
    <property type="entry name" value="Haloacid_Dehalogenase"/>
    <property type="match status" value="1"/>
</dbReference>
<dbReference type="Gene3D" id="1.20.1110.10">
    <property type="entry name" value="Calcium-transporting ATPase, transmembrane domain"/>
    <property type="match status" value="1"/>
</dbReference>
<dbReference type="GO" id="GO:0005391">
    <property type="term" value="F:P-type sodium:potassium-exchanging transporter activity"/>
    <property type="evidence" value="ECO:0007669"/>
    <property type="project" value="TreeGrafter"/>
</dbReference>
<keyword evidence="7 9" id="KW-0472">Membrane</keyword>
<keyword evidence="6 9" id="KW-1133">Transmembrane helix</keyword>
<dbReference type="GO" id="GO:0005524">
    <property type="term" value="F:ATP binding"/>
    <property type="evidence" value="ECO:0007669"/>
    <property type="project" value="UniProtKB-KW"/>
</dbReference>
<evidence type="ECO:0000259" key="10">
    <source>
        <dbReference type="SMART" id="SM00831"/>
    </source>
</evidence>
<comment type="subcellular location">
    <subcellularLocation>
        <location evidence="1">Membrane</location>
        <topology evidence="1">Multi-pass membrane protein</topology>
    </subcellularLocation>
</comment>
<dbReference type="InterPro" id="IPR036412">
    <property type="entry name" value="HAD-like_sf"/>
</dbReference>
<dbReference type="PRINTS" id="PR00119">
    <property type="entry name" value="CATATPASE"/>
</dbReference>
<name>A0AAD4N1Z3_9BILA</name>
<dbReference type="InterPro" id="IPR023299">
    <property type="entry name" value="ATPase_P-typ_cyto_dom_N"/>
</dbReference>
<dbReference type="InterPro" id="IPR044492">
    <property type="entry name" value="P_typ_ATPase_HD_dom"/>
</dbReference>
<dbReference type="SUPFAM" id="SSF81665">
    <property type="entry name" value="Calcium ATPase, transmembrane domain M"/>
    <property type="match status" value="1"/>
</dbReference>
<dbReference type="Pfam" id="PF08282">
    <property type="entry name" value="Hydrolase_3"/>
    <property type="match status" value="1"/>
</dbReference>
<dbReference type="InterPro" id="IPR050510">
    <property type="entry name" value="Cation_transp_ATPase_P-type"/>
</dbReference>
<protein>
    <submittedName>
        <fullName evidence="11">E1-E2 ATPase domain-containing protein</fullName>
    </submittedName>
</protein>
<dbReference type="PANTHER" id="PTHR43294">
    <property type="entry name" value="SODIUM/POTASSIUM-TRANSPORTING ATPASE SUBUNIT ALPHA"/>
    <property type="match status" value="1"/>
</dbReference>
<dbReference type="SUPFAM" id="SSF56784">
    <property type="entry name" value="HAD-like"/>
    <property type="match status" value="1"/>
</dbReference>
<dbReference type="InterPro" id="IPR023214">
    <property type="entry name" value="HAD_sf"/>
</dbReference>
<sequence>MSFISSFKPSNSASTTVIKVTERTNKVHPNQNGHVPVITLTNKENDIERQPPNGTIENGHRDSLAQLPPSNMKKASSVLSFPKLLSKNGTSTPSQVSVGKQSSDLGARYQEHTWTIPQIISNYRDSNIDEDKPEKSKGLDNGRARELLQINGPNKLPAPKEISDIKLFLKQFLNLLWILLAVAAALTLVSYFSDTSDMTGLWVAAILYAMIVVMCFISFYQEREARKVVRGFQNLLPLSCTVVRNGNETNISAENLVVGDIVKIKSGTRVPADIRVLQCTQLKLETSSITGESEPVEYQYEHVSQDVGIFEARNVAFNGSYCINGDGVGVVIKTATQTIIGQIANMTTNQKEKKSRLEHQIKIFVKFLTVLAITVGSCVFLIGGFVHKWDDVIILLATSFAVCSVGMIPEGMPATLTSILTLVARRLAKKHVYLKRLDIVEALGSANIIASDKTGTLTKNEMVVTDVWYSNEHVTDITQHINSNTVVSDTVSHVNSPISDLLIAMTVCNTATFDEAAGSALKNSSVRIDMTDGHSAHDRQSRKGTVKERINRRSSQPNTMQRRRSQIERIRNKIAIGAPSEVALIKYAEHLVSVHDFRKRYDIVFEIPFNSRRKFHLVIAKLHELNEDEDQHQYLLLMKGAPEIVIQKCSTILTSDGEAQLDEERTQEFESAQYLYCENGRRVIGFARKYFSAPSNAKFNSEDGNFPLSELAFIGICAIMDPPRDETSRAIRECKEAGIKVFMVTGDYHVTATAIAKQIGLIGENMGSKNWEVIKGEDISKLTDIEWDKLIAKQGLVFARTTPEQKLRIVEECQKRNQIIAMTGDGVNDAPALKKSDIGVGMGSGSDVAKEAADIVLTDDNFSSMVCAVEEGRLMFDNIKKLMIYVLCHTFPEIWGLLVKYCFGMPLGTTSLMILSIDLGTEILPGIAMCKEPLEGDVMRRPPRKEGEILINKAMLAYCYIYTAHIQAIGCFLAYCTVFWSYDIKLSDLWMSALYAWKDDGIAFTTSEGRTFSVEEQLYINRQACSAWQIGVVFGQVFHVFSARTLRQSIFVHGLFSNMAMNFAIIGEIVLLLIYVYMPGVNTFLGGAPAPWQAWVVADISQPLIQQIDKVLRSTAQNSTSQEIASGKSSKGRSFDGTEDFGKNFVSNTGETDALMYWGFGKL</sequence>
<feature type="transmembrane region" description="Helical" evidence="9">
    <location>
        <begin position="363"/>
        <end position="386"/>
    </location>
</feature>
<dbReference type="InterPro" id="IPR018303">
    <property type="entry name" value="ATPase_P-typ_P_site"/>
</dbReference>
<dbReference type="NCBIfam" id="TIGR01494">
    <property type="entry name" value="ATPase_P-type"/>
    <property type="match status" value="1"/>
</dbReference>
<evidence type="ECO:0000313" key="12">
    <source>
        <dbReference type="Proteomes" id="UP001201812"/>
    </source>
</evidence>
<organism evidence="11 12">
    <name type="scientific">Ditylenchus destructor</name>
    <dbReference type="NCBI Taxonomy" id="166010"/>
    <lineage>
        <taxon>Eukaryota</taxon>
        <taxon>Metazoa</taxon>
        <taxon>Ecdysozoa</taxon>
        <taxon>Nematoda</taxon>
        <taxon>Chromadorea</taxon>
        <taxon>Rhabditida</taxon>
        <taxon>Tylenchina</taxon>
        <taxon>Tylenchomorpha</taxon>
        <taxon>Sphaerularioidea</taxon>
        <taxon>Anguinidae</taxon>
        <taxon>Anguininae</taxon>
        <taxon>Ditylenchus</taxon>
    </lineage>
</organism>
<dbReference type="Pfam" id="PF13246">
    <property type="entry name" value="Cation_ATPase"/>
    <property type="match status" value="1"/>
</dbReference>
<dbReference type="Pfam" id="PF00689">
    <property type="entry name" value="Cation_ATPase_C"/>
    <property type="match status" value="1"/>
</dbReference>
<proteinExistence type="predicted"/>
<dbReference type="InterPro" id="IPR059000">
    <property type="entry name" value="ATPase_P-type_domA"/>
</dbReference>
<dbReference type="Proteomes" id="UP001201812">
    <property type="component" value="Unassembled WGS sequence"/>
</dbReference>
<gene>
    <name evidence="11" type="ORF">DdX_10572</name>
</gene>
<keyword evidence="4" id="KW-0067">ATP-binding</keyword>
<feature type="transmembrane region" description="Helical" evidence="9">
    <location>
        <begin position="199"/>
        <end position="220"/>
    </location>
</feature>
<dbReference type="SFLD" id="SFLDG00002">
    <property type="entry name" value="C1.7:_P-type_atpase_like"/>
    <property type="match status" value="1"/>
</dbReference>
<dbReference type="Gene3D" id="3.40.50.1000">
    <property type="entry name" value="HAD superfamily/HAD-like"/>
    <property type="match status" value="1"/>
</dbReference>
<dbReference type="GO" id="GO:1902600">
    <property type="term" value="P:proton transmembrane transport"/>
    <property type="evidence" value="ECO:0007669"/>
    <property type="project" value="TreeGrafter"/>
</dbReference>
<keyword evidence="2 9" id="KW-0812">Transmembrane</keyword>
<evidence type="ECO:0000256" key="9">
    <source>
        <dbReference type="SAM" id="Phobius"/>
    </source>
</evidence>
<keyword evidence="5" id="KW-1278">Translocase</keyword>
<evidence type="ECO:0000256" key="1">
    <source>
        <dbReference type="ARBA" id="ARBA00004141"/>
    </source>
</evidence>
<dbReference type="GO" id="GO:0030007">
    <property type="term" value="P:intracellular potassium ion homeostasis"/>
    <property type="evidence" value="ECO:0007669"/>
    <property type="project" value="TreeGrafter"/>
</dbReference>
<dbReference type="GO" id="GO:0036376">
    <property type="term" value="P:sodium ion export across plasma membrane"/>
    <property type="evidence" value="ECO:0007669"/>
    <property type="project" value="TreeGrafter"/>
</dbReference>
<dbReference type="Gene3D" id="2.70.150.10">
    <property type="entry name" value="Calcium-transporting ATPase, cytoplasmic transduction domain A"/>
    <property type="match status" value="1"/>
</dbReference>
<dbReference type="InterPro" id="IPR004014">
    <property type="entry name" value="ATPase_P-typ_cation-transptr_N"/>
</dbReference>
<dbReference type="Pfam" id="PF00122">
    <property type="entry name" value="E1-E2_ATPase"/>
    <property type="match status" value="1"/>
</dbReference>
<dbReference type="SUPFAM" id="SSF81653">
    <property type="entry name" value="Calcium ATPase, transduction domain A"/>
    <property type="match status" value="1"/>
</dbReference>
<dbReference type="EMBL" id="JAKKPZ010000024">
    <property type="protein sequence ID" value="KAI1710870.1"/>
    <property type="molecule type" value="Genomic_DNA"/>
</dbReference>
<dbReference type="InterPro" id="IPR008250">
    <property type="entry name" value="ATPase_P-typ_transduc_dom_A_sf"/>
</dbReference>
<dbReference type="InterPro" id="IPR001757">
    <property type="entry name" value="P_typ_ATPase"/>
</dbReference>
<dbReference type="GO" id="GO:1990573">
    <property type="term" value="P:potassium ion import across plasma membrane"/>
    <property type="evidence" value="ECO:0007669"/>
    <property type="project" value="TreeGrafter"/>
</dbReference>
<comment type="caution">
    <text evidence="11">The sequence shown here is derived from an EMBL/GenBank/DDBJ whole genome shotgun (WGS) entry which is preliminary data.</text>
</comment>
<feature type="domain" description="Cation-transporting P-type ATPase N-terminal" evidence="10">
    <location>
        <begin position="110"/>
        <end position="192"/>
    </location>
</feature>
<dbReference type="GO" id="GO:0005886">
    <property type="term" value="C:plasma membrane"/>
    <property type="evidence" value="ECO:0007669"/>
    <property type="project" value="TreeGrafter"/>
</dbReference>
<evidence type="ECO:0000256" key="6">
    <source>
        <dbReference type="ARBA" id="ARBA00022989"/>
    </source>
</evidence>
<feature type="compositionally biased region" description="Basic and acidic residues" evidence="8">
    <location>
        <begin position="531"/>
        <end position="551"/>
    </location>
</feature>
<keyword evidence="3" id="KW-0547">Nucleotide-binding</keyword>
<keyword evidence="12" id="KW-1185">Reference proteome</keyword>
<evidence type="ECO:0000256" key="8">
    <source>
        <dbReference type="SAM" id="MobiDB-lite"/>
    </source>
</evidence>
<feature type="transmembrane region" description="Helical" evidence="9">
    <location>
        <begin position="955"/>
        <end position="982"/>
    </location>
</feature>
<dbReference type="FunFam" id="3.40.50.1000:FF:000028">
    <property type="entry name" value="Calcium-transporting P-type ATPase, putative"/>
    <property type="match status" value="1"/>
</dbReference>
<dbReference type="PANTHER" id="PTHR43294:SF5">
    <property type="entry name" value="CATION-TRANSPORTING P-TYPE ATPASE N-TERMINAL DOMAIN-CONTAINING PROTEIN"/>
    <property type="match status" value="1"/>
</dbReference>
<dbReference type="Pfam" id="PF00690">
    <property type="entry name" value="Cation_ATPase_N"/>
    <property type="match status" value="1"/>
</dbReference>
<feature type="region of interest" description="Disordered" evidence="8">
    <location>
        <begin position="43"/>
        <end position="71"/>
    </location>
</feature>